<accession>A0A3B0WGX0</accession>
<evidence type="ECO:0000313" key="2">
    <source>
        <dbReference type="EMBL" id="VAW43726.1"/>
    </source>
</evidence>
<name>A0A3B0WGX0_9ZZZZ</name>
<keyword evidence="1" id="KW-0812">Transmembrane</keyword>
<keyword evidence="1" id="KW-1133">Transmembrane helix</keyword>
<feature type="transmembrane region" description="Helical" evidence="1">
    <location>
        <begin position="61"/>
        <end position="80"/>
    </location>
</feature>
<sequence>MRKHRVENQVTEELTHYFEQARKLKCPPSMKQNLYQKIGINRGANWRSSHWRHANWRHANWLRPAAAFSFVAVFSLGLVWQNHNQIQQDQLATAERDMQIAMHYMQKISAKTLRDVNTHGIKPAIIVPVSKSMARI</sequence>
<dbReference type="EMBL" id="UOFA01000020">
    <property type="protein sequence ID" value="VAW43726.1"/>
    <property type="molecule type" value="Genomic_DNA"/>
</dbReference>
<organism evidence="2">
    <name type="scientific">hydrothermal vent metagenome</name>
    <dbReference type="NCBI Taxonomy" id="652676"/>
    <lineage>
        <taxon>unclassified sequences</taxon>
        <taxon>metagenomes</taxon>
        <taxon>ecological metagenomes</taxon>
    </lineage>
</organism>
<dbReference type="AlphaFoldDB" id="A0A3B0WGX0"/>
<protein>
    <submittedName>
        <fullName evidence="2">Uncharacterized protein</fullName>
    </submittedName>
</protein>
<keyword evidence="1" id="KW-0472">Membrane</keyword>
<evidence type="ECO:0000256" key="1">
    <source>
        <dbReference type="SAM" id="Phobius"/>
    </source>
</evidence>
<proteinExistence type="predicted"/>
<gene>
    <name evidence="2" type="ORF">MNBD_GAMMA02-1010</name>
</gene>
<reference evidence="2" key="1">
    <citation type="submission" date="2018-06" db="EMBL/GenBank/DDBJ databases">
        <authorList>
            <person name="Zhirakovskaya E."/>
        </authorList>
    </citation>
    <scope>NUCLEOTIDE SEQUENCE</scope>
</reference>